<dbReference type="InterPro" id="IPR041413">
    <property type="entry name" value="MLTR_LBD"/>
</dbReference>
<dbReference type="PANTHER" id="PTHR35010:SF4">
    <property type="entry name" value="BLL5781 PROTEIN"/>
    <property type="match status" value="1"/>
</dbReference>
<proteinExistence type="predicted"/>
<dbReference type="Pfam" id="PF01381">
    <property type="entry name" value="HTH_3"/>
    <property type="match status" value="1"/>
</dbReference>
<dbReference type="InterPro" id="IPR010982">
    <property type="entry name" value="Lambda_DNA-bd_dom_sf"/>
</dbReference>
<organism evidence="2 3">
    <name type="scientific">Corallococcus terminator</name>
    <dbReference type="NCBI Taxonomy" id="2316733"/>
    <lineage>
        <taxon>Bacteria</taxon>
        <taxon>Pseudomonadati</taxon>
        <taxon>Myxococcota</taxon>
        <taxon>Myxococcia</taxon>
        <taxon>Myxococcales</taxon>
        <taxon>Cystobacterineae</taxon>
        <taxon>Myxococcaceae</taxon>
        <taxon>Corallococcus</taxon>
    </lineage>
</organism>
<dbReference type="Pfam" id="PF17765">
    <property type="entry name" value="MLTR_LBD"/>
    <property type="match status" value="1"/>
</dbReference>
<comment type="caution">
    <text evidence="2">The sequence shown here is derived from an EMBL/GenBank/DDBJ whole genome shotgun (WGS) entry which is preliminary data.</text>
</comment>
<dbReference type="EMBL" id="RAVZ01000252">
    <property type="protein sequence ID" value="RKG79067.1"/>
    <property type="molecule type" value="Genomic_DNA"/>
</dbReference>
<protein>
    <submittedName>
        <fullName evidence="2">XRE family transcriptional regulator</fullName>
    </submittedName>
</protein>
<gene>
    <name evidence="2" type="ORF">D7V88_29240</name>
</gene>
<evidence type="ECO:0000259" key="1">
    <source>
        <dbReference type="PROSITE" id="PS50943"/>
    </source>
</evidence>
<dbReference type="Gene3D" id="1.10.260.40">
    <property type="entry name" value="lambda repressor-like DNA-binding domains"/>
    <property type="match status" value="1"/>
</dbReference>
<dbReference type="PROSITE" id="PS50943">
    <property type="entry name" value="HTH_CROC1"/>
    <property type="match status" value="1"/>
</dbReference>
<feature type="domain" description="HTH cro/C1-type" evidence="1">
    <location>
        <begin position="50"/>
        <end position="97"/>
    </location>
</feature>
<dbReference type="InterPro" id="IPR001387">
    <property type="entry name" value="Cro/C1-type_HTH"/>
</dbReference>
<dbReference type="OrthoDB" id="9785973at2"/>
<dbReference type="CDD" id="cd00093">
    <property type="entry name" value="HTH_XRE"/>
    <property type="match status" value="1"/>
</dbReference>
<reference evidence="3" key="1">
    <citation type="submission" date="2018-09" db="EMBL/GenBank/DDBJ databases">
        <authorList>
            <person name="Livingstone P.G."/>
            <person name="Whitworth D.E."/>
        </authorList>
    </citation>
    <scope>NUCLEOTIDE SEQUENCE [LARGE SCALE GENOMIC DNA]</scope>
    <source>
        <strain evidence="3">CA054A</strain>
    </source>
</reference>
<sequence length="289" mass="31158">MTWEGSAASFIIGHRVGRTAVRDVDDKGASRATVRRKVAAAAVSELGALLKEWRALRGKSQLTLALDAEVSPRHLAFIESGRTAPSQDMVLRLADVLLLGLRERNVLLVAAGYAPQFGEGAWDSEEMKELRQAATMILAAHDPHPALVLNAASTVLDANVGALTLMGEGRDALGRINLMDLVFSPGRVRSAIGNWQEVAGFLLYRLRENARLRGPHSEVARVLARVLAFPDARHLPPMPGGSGAVLVPLTFTFNGVTSHWFTTVTTFGAPLHALAEEITIEQFHPRGAV</sequence>
<dbReference type="SUPFAM" id="SSF47413">
    <property type="entry name" value="lambda repressor-like DNA-binding domains"/>
    <property type="match status" value="1"/>
</dbReference>
<dbReference type="Gene3D" id="3.30.450.180">
    <property type="match status" value="1"/>
</dbReference>
<dbReference type="GO" id="GO:0003677">
    <property type="term" value="F:DNA binding"/>
    <property type="evidence" value="ECO:0007669"/>
    <property type="project" value="InterPro"/>
</dbReference>
<evidence type="ECO:0000313" key="3">
    <source>
        <dbReference type="Proteomes" id="UP000268094"/>
    </source>
</evidence>
<dbReference type="AlphaFoldDB" id="A0A3A8I6J6"/>
<keyword evidence="3" id="KW-1185">Reference proteome</keyword>
<dbReference type="Proteomes" id="UP000268094">
    <property type="component" value="Unassembled WGS sequence"/>
</dbReference>
<accession>A0A3A8I6J6</accession>
<dbReference type="SMART" id="SM00530">
    <property type="entry name" value="HTH_XRE"/>
    <property type="match status" value="1"/>
</dbReference>
<name>A0A3A8I6J6_9BACT</name>
<dbReference type="PANTHER" id="PTHR35010">
    <property type="entry name" value="BLL4672 PROTEIN-RELATED"/>
    <property type="match status" value="1"/>
</dbReference>
<evidence type="ECO:0000313" key="2">
    <source>
        <dbReference type="EMBL" id="RKG79067.1"/>
    </source>
</evidence>